<proteinExistence type="predicted"/>
<evidence type="ECO:0000313" key="3">
    <source>
        <dbReference type="Proteomes" id="UP001193734"/>
    </source>
</evidence>
<dbReference type="Proteomes" id="UP001193734">
    <property type="component" value="Unassembled WGS sequence"/>
</dbReference>
<comment type="caution">
    <text evidence="2">The sequence shown here is derived from an EMBL/GenBank/DDBJ whole genome shotgun (WGS) entry which is preliminary data.</text>
</comment>
<feature type="domain" description="Outer membrane protein beta-barrel" evidence="1">
    <location>
        <begin position="618"/>
        <end position="750"/>
    </location>
</feature>
<keyword evidence="3" id="KW-1185">Reference proteome</keyword>
<sequence>MIEENIKMEVLDLDSTLVDSCLSTGYKPGWTGNFFLIDVKGLRGTKKEFIVRFSHPDYKTEYRPVSVSFYGRANNVSLGDVVMRRLSMKEKEIALGGIVVKSTKVKFFYKGDTLVYNADAFQLAEGSMLDALISQLPGVELKDDGRIYVNGRFVDNLLLNGKDFFKGKNEVLLENLPAYTVKNLKVYEEESDLSKMLGTKVDEGRYVMDVQIKREYEIGWFANAELGGGTEDRYLGRLFALRFTPNSRLSFFANINNLNDKRKPGKNGEWSPSDLNGGLTATKMGGFDYNISDKWKRYDFEGFVQAKNTGNDYQSRREQQNFLPDGDTYDRSWYNADNKETEILTDNSLKLYLGKEKWYNYILIKPFFRYQRTESDYNRLSGTFSQSPSVYSMLYDSLFTGNTGSMALLNRELRIFSGKGNYMKSQVTINSSIKMPHTEDGLFIVAATSHENSGFESFDRYFLNYAAGNNDFRDQYTDMDRHKYNYNFSAEYYIRTKNWLLRPFYSMSHRYEKKTNTLYGYNMPDSLGMGDDLLPSVTDNLMRILDPRNSYRTEQHITTHYLSFVIMLNYKRWKNRKGNESRLYIRVEPFAHTYEDKRMHFVGLIDNRRCIGRWLPSPRFNSSYNTPGYRHELHLDYSMTVNTPDMFNLIDMMFDSDPLNIHLGNPNLKNTLRHRIDFRYRADKWLQGTGRMLSANAGYSHVDDAVAMGYVYDKTTGIRTYQPDNVDGNWDVWLHVYFTTPVDRKRRVTLSTATEVDHGHNVDLVSLDAAVAPSRSIVRQVWARENLRMDYRFGKNKVGVRGRVGYSNVRNSREGFQSINAANIDYGMNALLNLPWGIEFSTDLTMYSRRGYSNRSMNTDELVWNARLAKSFDKGRFTVALEGFDILGNLSNINYTINGQGRVETWVNSIPQYAMLRAVYKLNKQPKKK</sequence>
<evidence type="ECO:0000313" key="2">
    <source>
        <dbReference type="EMBL" id="NPE13452.1"/>
    </source>
</evidence>
<organism evidence="2 3">
    <name type="scientific">Xylanibacter rodentium</name>
    <dbReference type="NCBI Taxonomy" id="2736289"/>
    <lineage>
        <taxon>Bacteria</taxon>
        <taxon>Pseudomonadati</taxon>
        <taxon>Bacteroidota</taxon>
        <taxon>Bacteroidia</taxon>
        <taxon>Bacteroidales</taxon>
        <taxon>Prevotellaceae</taxon>
        <taxon>Xylanibacter</taxon>
    </lineage>
</organism>
<dbReference type="SUPFAM" id="SSF56935">
    <property type="entry name" value="Porins"/>
    <property type="match status" value="1"/>
</dbReference>
<reference evidence="2 3" key="1">
    <citation type="submission" date="2020-05" db="EMBL/GenBank/DDBJ databases">
        <title>Distinct polysaccharide utilization as determinants for interspecies competition between intestinal Prevotella spp.</title>
        <authorList>
            <person name="Galvez E.J.C."/>
            <person name="Iljazovic A."/>
            <person name="Strowig T."/>
        </authorList>
    </citation>
    <scope>NUCLEOTIDE SEQUENCE [LARGE SCALE GENOMIC DNA]</scope>
    <source>
        <strain evidence="2 3">PROD</strain>
    </source>
</reference>
<dbReference type="InterPro" id="IPR041700">
    <property type="entry name" value="OMP_b-brl_3"/>
</dbReference>
<dbReference type="Pfam" id="PF14905">
    <property type="entry name" value="OMP_b-brl_3"/>
    <property type="match status" value="1"/>
</dbReference>
<accession>A0ABX2ARV5</accession>
<name>A0ABX2ARV5_9BACT</name>
<protein>
    <submittedName>
        <fullName evidence="2">Outer membrane beta-barrel protein</fullName>
    </submittedName>
</protein>
<gene>
    <name evidence="2" type="ORF">HPS55_03775</name>
</gene>
<dbReference type="EMBL" id="JABKKE010000004">
    <property type="protein sequence ID" value="NPE13452.1"/>
    <property type="molecule type" value="Genomic_DNA"/>
</dbReference>
<dbReference type="RefSeq" id="WP_172176428.1">
    <property type="nucleotide sequence ID" value="NZ_CASGIA010000006.1"/>
</dbReference>
<evidence type="ECO:0000259" key="1">
    <source>
        <dbReference type="Pfam" id="PF14905"/>
    </source>
</evidence>